<gene>
    <name evidence="1" type="ORF">A9Q75_05550</name>
</gene>
<protein>
    <submittedName>
        <fullName evidence="1">Uncharacterized protein</fullName>
    </submittedName>
</protein>
<dbReference type="EMBL" id="MAAF01000038">
    <property type="protein sequence ID" value="OUR82614.1"/>
    <property type="molecule type" value="Genomic_DNA"/>
</dbReference>
<dbReference type="AlphaFoldDB" id="A0A1Y5ENG9"/>
<reference evidence="2" key="1">
    <citation type="journal article" date="2017" name="Proc. Natl. Acad. Sci. U.S.A.">
        <title>Simulation of Deepwater Horizon oil plume reveals substrate specialization within a complex community of hydrocarbon degraders.</title>
        <authorList>
            <person name="Hu P."/>
            <person name="Dubinsky E.A."/>
            <person name="Probst A.J."/>
            <person name="Wang J."/>
            <person name="Sieber C.M.K."/>
            <person name="Tom L.M."/>
            <person name="Gardinali P."/>
            <person name="Banfield J.F."/>
            <person name="Atlas R.M."/>
            <person name="Andersen G.L."/>
        </authorList>
    </citation>
    <scope>NUCLEOTIDE SEQUENCE [LARGE SCALE GENOMIC DNA]</scope>
</reference>
<comment type="caution">
    <text evidence="1">The sequence shown here is derived from an EMBL/GenBank/DDBJ whole genome shotgun (WGS) entry which is preliminary data.</text>
</comment>
<name>A0A1Y5ENG9_COLPS</name>
<sequence length="642" mass="69497">MKYLKLASSLLVVVLLNGCLEVEDNSSEVKALLEQAENSVSIKGVVVDALDFKPIGNALITVKVGSTDIISNFEVTNGDFELTGLPHSSDIDIIISSPDNKFLSRAFFKQTYNGSKNSIDDVGNFAVSESVDVEISVIDNETGSALSTLEFIAYSHSGTNSSAYKYQHVSSFNVETGIYTITLPKFINTSISANLDFDKDGEVDYVPELTNFLRGRNLYIGSANTKEFSTIHMNEVLMASELEIRLSLVDETAEPLLGATFYLEDSVVDSTYDESTSQYVITTQIKDTVSLQLPAFTSNEVKYQSSSFTVTKLADGNLSILKNGSSNNCCFVIPSATVIDLALAPQVILESETPLEVVLAATEVNSVDSSFSVFYSQAITVELENISLTNDQGFTVLMGNADADDQVSAGTTLITGGLSFPVTYALSLNDTRLTVTPVSPLTTPDLYRYDIQSVTNKATLERADIYNDQLTFEISPNTDEVFSTADIKLDNGNYTTNGSVITSRNSAGDSSSSYNWNDSVYLYFPLNINALQKLTLRKTSVINDGISSVSSNDYNVVTNGSINATAVGIVNLAANESVNNQVYRRSIIVSSAQPETQKVYRLYAGEYLSDNTGAESNSISFEYSLETKAGEVATGNITIPVQ</sequence>
<evidence type="ECO:0000313" key="2">
    <source>
        <dbReference type="Proteomes" id="UP000243053"/>
    </source>
</evidence>
<evidence type="ECO:0000313" key="1">
    <source>
        <dbReference type="EMBL" id="OUR82614.1"/>
    </source>
</evidence>
<proteinExistence type="predicted"/>
<organism evidence="1 2">
    <name type="scientific">Colwellia psychrerythraea</name>
    <name type="common">Vibrio psychroerythus</name>
    <dbReference type="NCBI Taxonomy" id="28229"/>
    <lineage>
        <taxon>Bacteria</taxon>
        <taxon>Pseudomonadati</taxon>
        <taxon>Pseudomonadota</taxon>
        <taxon>Gammaproteobacteria</taxon>
        <taxon>Alteromonadales</taxon>
        <taxon>Colwelliaceae</taxon>
        <taxon>Colwellia</taxon>
    </lineage>
</organism>
<dbReference type="Proteomes" id="UP000243053">
    <property type="component" value="Unassembled WGS sequence"/>
</dbReference>
<accession>A0A1Y5ENG9</accession>